<feature type="signal peptide" evidence="2">
    <location>
        <begin position="1"/>
        <end position="24"/>
    </location>
</feature>
<protein>
    <recommendedName>
        <fullName evidence="5">Secreted protein</fullName>
    </recommendedName>
</protein>
<evidence type="ECO:0000313" key="3">
    <source>
        <dbReference type="EMBL" id="AWT56441.1"/>
    </source>
</evidence>
<dbReference type="EMBL" id="CP027541">
    <property type="protein sequence ID" value="AWT56441.1"/>
    <property type="molecule type" value="Genomic_DNA"/>
</dbReference>
<feature type="region of interest" description="Disordered" evidence="1">
    <location>
        <begin position="62"/>
        <end position="82"/>
    </location>
</feature>
<keyword evidence="2" id="KW-0732">Signal</keyword>
<gene>
    <name evidence="3" type="ORF">D806_054950</name>
</gene>
<dbReference type="RefSeq" id="WP_003897014.1">
    <property type="nucleotide sequence ID" value="NZ_CP027541.1"/>
</dbReference>
<reference evidence="4" key="2">
    <citation type="submission" date="2018-03" db="EMBL/GenBank/DDBJ databases">
        <authorList>
            <person name="Derbyshire K."/>
            <person name="Gray T.A."/>
            <person name="Champion M."/>
        </authorList>
    </citation>
    <scope>NUCLEOTIDE SEQUENCE [LARGE SCALE GENOMIC DNA]</scope>
    <source>
        <strain evidence="4">MKD8</strain>
    </source>
</reference>
<dbReference type="AlphaFoldDB" id="A0A2U9PXA8"/>
<evidence type="ECO:0008006" key="5">
    <source>
        <dbReference type="Google" id="ProtNLM"/>
    </source>
</evidence>
<dbReference type="Proteomes" id="UP000011200">
    <property type="component" value="Chromosome"/>
</dbReference>
<feature type="chain" id="PRO_5038705473" description="Secreted protein" evidence="2">
    <location>
        <begin position="25"/>
        <end position="82"/>
    </location>
</feature>
<accession>A0A2U9PXA8</accession>
<dbReference type="GeneID" id="93460251"/>
<organism evidence="3 4">
    <name type="scientific">Mycolicibacterium smegmatis (strain MKD8)</name>
    <name type="common">Mycobacterium smegmatis</name>
    <dbReference type="NCBI Taxonomy" id="1214915"/>
    <lineage>
        <taxon>Bacteria</taxon>
        <taxon>Bacillati</taxon>
        <taxon>Actinomycetota</taxon>
        <taxon>Actinomycetes</taxon>
        <taxon>Mycobacteriales</taxon>
        <taxon>Mycobacteriaceae</taxon>
        <taxon>Mycolicibacterium</taxon>
    </lineage>
</organism>
<evidence type="ECO:0000256" key="2">
    <source>
        <dbReference type="SAM" id="SignalP"/>
    </source>
</evidence>
<evidence type="ECO:0000313" key="4">
    <source>
        <dbReference type="Proteomes" id="UP000011200"/>
    </source>
</evidence>
<sequence length="82" mass="8421">MIRSKLMRALVVGAGAVAVPMSVAVIGAAPASAGPDLCVSGPYGYAYACVEGPGWVRPWVDPGPGWRGHGPGPGKGHWKHHH</sequence>
<reference evidence="3 4" key="1">
    <citation type="journal article" date="2013" name="Genome Announc.">
        <title>Draft genome sequence of MKD8, a conjugal recipient Mycobacterium smegmatis strain.</title>
        <authorList>
            <person name="Gray T.A."/>
            <person name="Palumbo M.J."/>
            <person name="Derbyshire K.M."/>
        </authorList>
    </citation>
    <scope>NUCLEOTIDE SEQUENCE [LARGE SCALE GENOMIC DNA]</scope>
    <source>
        <strain evidence="3 4">MKD8</strain>
    </source>
</reference>
<feature type="compositionally biased region" description="Gly residues" evidence="1">
    <location>
        <begin position="65"/>
        <end position="75"/>
    </location>
</feature>
<proteinExistence type="predicted"/>
<name>A0A2U9PXA8_MYCSE</name>
<evidence type="ECO:0000256" key="1">
    <source>
        <dbReference type="SAM" id="MobiDB-lite"/>
    </source>
</evidence>